<dbReference type="InterPro" id="IPR036922">
    <property type="entry name" value="Rieske_2Fe-2S_sf"/>
</dbReference>
<evidence type="ECO:0000256" key="4">
    <source>
        <dbReference type="ARBA" id="ARBA00022723"/>
    </source>
</evidence>
<proteinExistence type="predicted"/>
<evidence type="ECO:0000259" key="10">
    <source>
        <dbReference type="PROSITE" id="PS51296"/>
    </source>
</evidence>
<dbReference type="PRINTS" id="PR00162">
    <property type="entry name" value="RIESKE"/>
</dbReference>
<keyword evidence="5" id="KW-0408">Iron</keyword>
<evidence type="ECO:0000313" key="11">
    <source>
        <dbReference type="EMBL" id="QJY47838.1"/>
    </source>
</evidence>
<comment type="function">
    <text evidence="1">Iron-sulfur subunit of the cytochrome bc1 complex, an essential component of the respiratory electron transport chain required for ATP synthesis. The bc1 complex catalyzes the oxidation of menaquinol and the reduction of cytochrome c in the respiratory chain. The bc1 complex operates through a Q-cycle mechanism that couples electron transfer to generation of the proton gradient that drives ATP synthesis.</text>
</comment>
<name>A0A6M6JII1_9PSEU</name>
<dbReference type="InterPro" id="IPR005805">
    <property type="entry name" value="Rieske_Fe-S_prot_C"/>
</dbReference>
<dbReference type="GO" id="GO:0016705">
    <property type="term" value="F:oxidoreductase activity, acting on paired donors, with incorporation or reduction of molecular oxygen"/>
    <property type="evidence" value="ECO:0007669"/>
    <property type="project" value="UniProtKB-ARBA"/>
</dbReference>
<evidence type="ECO:0000256" key="7">
    <source>
        <dbReference type="ARBA" id="ARBA00023157"/>
    </source>
</evidence>
<dbReference type="PROSITE" id="PS51318">
    <property type="entry name" value="TAT"/>
    <property type="match status" value="1"/>
</dbReference>
<dbReference type="KEGG" id="pbro:HOP40_20170"/>
<dbReference type="GO" id="GO:0016020">
    <property type="term" value="C:membrane"/>
    <property type="evidence" value="ECO:0007669"/>
    <property type="project" value="InterPro"/>
</dbReference>
<evidence type="ECO:0000256" key="8">
    <source>
        <dbReference type="ARBA" id="ARBA00029586"/>
    </source>
</evidence>
<dbReference type="Gene3D" id="2.102.10.10">
    <property type="entry name" value="Rieske [2Fe-2S] iron-sulphur domain"/>
    <property type="match status" value="1"/>
</dbReference>
<evidence type="ECO:0000256" key="3">
    <source>
        <dbReference type="ARBA" id="ARBA00022714"/>
    </source>
</evidence>
<dbReference type="PANTHER" id="PTHR10134">
    <property type="entry name" value="CYTOCHROME B-C1 COMPLEX SUBUNIT RIESKE, MITOCHONDRIAL"/>
    <property type="match status" value="1"/>
</dbReference>
<gene>
    <name evidence="11" type="ORF">HOP40_20170</name>
</gene>
<dbReference type="GO" id="GO:0051537">
    <property type="term" value="F:2 iron, 2 sulfur cluster binding"/>
    <property type="evidence" value="ECO:0007669"/>
    <property type="project" value="UniProtKB-KW"/>
</dbReference>
<dbReference type="GO" id="GO:0004497">
    <property type="term" value="F:monooxygenase activity"/>
    <property type="evidence" value="ECO:0007669"/>
    <property type="project" value="UniProtKB-ARBA"/>
</dbReference>
<evidence type="ECO:0000256" key="6">
    <source>
        <dbReference type="ARBA" id="ARBA00023014"/>
    </source>
</evidence>
<dbReference type="FunFam" id="2.102.10.10:FF:000016">
    <property type="entry name" value="Nitrite reductase/ring-hydroxylating ferredoxin subunit"/>
    <property type="match status" value="1"/>
</dbReference>
<dbReference type="InterPro" id="IPR014349">
    <property type="entry name" value="Rieske_Fe-S_prot"/>
</dbReference>
<organism evidence="11 12">
    <name type="scientific">Pseudonocardia broussonetiae</name>
    <dbReference type="NCBI Taxonomy" id="2736640"/>
    <lineage>
        <taxon>Bacteria</taxon>
        <taxon>Bacillati</taxon>
        <taxon>Actinomycetota</taxon>
        <taxon>Actinomycetes</taxon>
        <taxon>Pseudonocardiales</taxon>
        <taxon>Pseudonocardiaceae</taxon>
        <taxon>Pseudonocardia</taxon>
    </lineage>
</organism>
<keyword evidence="7" id="KW-1015">Disulfide bond</keyword>
<keyword evidence="3" id="KW-0001">2Fe-2S</keyword>
<accession>A0A6M6JII1</accession>
<evidence type="ECO:0000256" key="9">
    <source>
        <dbReference type="ARBA" id="ARBA00034078"/>
    </source>
</evidence>
<protein>
    <recommendedName>
        <fullName evidence="2">Cytochrome bc1 complex Rieske iron-sulfur subunit</fullName>
    </recommendedName>
    <alternativeName>
        <fullName evidence="8">Cytochrome bc1 reductase complex subunit QcrA</fullName>
    </alternativeName>
</protein>
<dbReference type="GO" id="GO:0046872">
    <property type="term" value="F:metal ion binding"/>
    <property type="evidence" value="ECO:0007669"/>
    <property type="project" value="UniProtKB-KW"/>
</dbReference>
<dbReference type="Pfam" id="PF00355">
    <property type="entry name" value="Rieske"/>
    <property type="match status" value="1"/>
</dbReference>
<keyword evidence="4" id="KW-0479">Metal-binding</keyword>
<comment type="cofactor">
    <cofactor evidence="9">
        <name>[2Fe-2S] cluster</name>
        <dbReference type="ChEBI" id="CHEBI:190135"/>
    </cofactor>
</comment>
<dbReference type="InterPro" id="IPR017941">
    <property type="entry name" value="Rieske_2Fe-2S"/>
</dbReference>
<dbReference type="RefSeq" id="WP_172160891.1">
    <property type="nucleotide sequence ID" value="NZ_CP053564.1"/>
</dbReference>
<dbReference type="CDD" id="cd03467">
    <property type="entry name" value="Rieske"/>
    <property type="match status" value="1"/>
</dbReference>
<evidence type="ECO:0000256" key="2">
    <source>
        <dbReference type="ARBA" id="ARBA00015816"/>
    </source>
</evidence>
<evidence type="ECO:0000256" key="1">
    <source>
        <dbReference type="ARBA" id="ARBA00002494"/>
    </source>
</evidence>
<evidence type="ECO:0000256" key="5">
    <source>
        <dbReference type="ARBA" id="ARBA00023004"/>
    </source>
</evidence>
<feature type="domain" description="Rieske" evidence="10">
    <location>
        <begin position="48"/>
        <end position="141"/>
    </location>
</feature>
<keyword evidence="6" id="KW-0411">Iron-sulfur</keyword>
<dbReference type="InterPro" id="IPR006311">
    <property type="entry name" value="TAT_signal"/>
</dbReference>
<dbReference type="SUPFAM" id="SSF50022">
    <property type="entry name" value="ISP domain"/>
    <property type="match status" value="1"/>
</dbReference>
<dbReference type="Proteomes" id="UP000505377">
    <property type="component" value="Chromosome"/>
</dbReference>
<evidence type="ECO:0000313" key="12">
    <source>
        <dbReference type="Proteomes" id="UP000505377"/>
    </source>
</evidence>
<dbReference type="EMBL" id="CP053564">
    <property type="protein sequence ID" value="QJY47838.1"/>
    <property type="molecule type" value="Genomic_DNA"/>
</dbReference>
<sequence length="142" mass="13928">MTATPDPTAGPVGEHTRRAVLVGMGATCAAALAGCATGRAEATAPAPGTPVASTSDVPVGGGMILAEYDLVVTQPTTGTFMAFSATCTHLGCLVTTVEGGTINCPCHGSRFAITDGSVTNGPASRPLPAKEIATAGTSIRIA</sequence>
<dbReference type="PROSITE" id="PS51296">
    <property type="entry name" value="RIESKE"/>
    <property type="match status" value="1"/>
</dbReference>
<keyword evidence="12" id="KW-1185">Reference proteome</keyword>
<dbReference type="AlphaFoldDB" id="A0A6M6JII1"/>
<reference evidence="11 12" key="1">
    <citation type="submission" date="2020-05" db="EMBL/GenBank/DDBJ databases">
        <authorList>
            <person name="Mo P."/>
        </authorList>
    </citation>
    <scope>NUCLEOTIDE SEQUENCE [LARGE SCALE GENOMIC DNA]</scope>
    <source>
        <strain evidence="11 12">Gen01</strain>
    </source>
</reference>